<gene>
    <name evidence="1" type="ORF">ANN_20963</name>
</gene>
<comment type="caution">
    <text evidence="1">The sequence shown here is derived from an EMBL/GenBank/DDBJ whole genome shotgun (WGS) entry which is preliminary data.</text>
</comment>
<dbReference type="Proteomes" id="UP001148838">
    <property type="component" value="Unassembled WGS sequence"/>
</dbReference>
<evidence type="ECO:0000313" key="1">
    <source>
        <dbReference type="EMBL" id="KAJ4432344.1"/>
    </source>
</evidence>
<keyword evidence="2" id="KW-1185">Reference proteome</keyword>
<name>A0ABQ8SE34_PERAM</name>
<reference evidence="1 2" key="1">
    <citation type="journal article" date="2022" name="Allergy">
        <title>Genome assembly and annotation of Periplaneta americana reveal a comprehensive cockroach allergen profile.</title>
        <authorList>
            <person name="Wang L."/>
            <person name="Xiong Q."/>
            <person name="Saelim N."/>
            <person name="Wang L."/>
            <person name="Nong W."/>
            <person name="Wan A.T."/>
            <person name="Shi M."/>
            <person name="Liu X."/>
            <person name="Cao Q."/>
            <person name="Hui J.H.L."/>
            <person name="Sookrung N."/>
            <person name="Leung T.F."/>
            <person name="Tungtrongchitr A."/>
            <person name="Tsui S.K.W."/>
        </authorList>
    </citation>
    <scope>NUCLEOTIDE SEQUENCE [LARGE SCALE GENOMIC DNA]</scope>
    <source>
        <strain evidence="1">PWHHKU_190912</strain>
    </source>
</reference>
<evidence type="ECO:0000313" key="2">
    <source>
        <dbReference type="Proteomes" id="UP001148838"/>
    </source>
</evidence>
<accession>A0ABQ8SE34</accession>
<protein>
    <submittedName>
        <fullName evidence="1">Uncharacterized protein</fullName>
    </submittedName>
</protein>
<proteinExistence type="predicted"/>
<dbReference type="EMBL" id="JAJSOF020000029">
    <property type="protein sequence ID" value="KAJ4432344.1"/>
    <property type="molecule type" value="Genomic_DNA"/>
</dbReference>
<sequence>MILNTYKAEKSLNLLALMSDITNKTAYSMKVCKASIYRVICEYRIIHCIKASQNKKPPAKTVDTVDEFDKNAITTKVHAFFFRNELSIIDKGFASVNEDPDMLDIRRTFSELLKEFNFNCLDSGALHIHTSVAIGVMRPIRCSERGYITITAKTVLFRSVQFVRCVRYDVVNAYLNCFLPAAFIGQAK</sequence>
<organism evidence="1 2">
    <name type="scientific">Periplaneta americana</name>
    <name type="common">American cockroach</name>
    <name type="synonym">Blatta americana</name>
    <dbReference type="NCBI Taxonomy" id="6978"/>
    <lineage>
        <taxon>Eukaryota</taxon>
        <taxon>Metazoa</taxon>
        <taxon>Ecdysozoa</taxon>
        <taxon>Arthropoda</taxon>
        <taxon>Hexapoda</taxon>
        <taxon>Insecta</taxon>
        <taxon>Pterygota</taxon>
        <taxon>Neoptera</taxon>
        <taxon>Polyneoptera</taxon>
        <taxon>Dictyoptera</taxon>
        <taxon>Blattodea</taxon>
        <taxon>Blattoidea</taxon>
        <taxon>Blattidae</taxon>
        <taxon>Blattinae</taxon>
        <taxon>Periplaneta</taxon>
    </lineage>
</organism>